<dbReference type="CDD" id="cd10923">
    <property type="entry name" value="CE4_COG5298"/>
    <property type="match status" value="1"/>
</dbReference>
<dbReference type="Pfam" id="PF10096">
    <property type="entry name" value="DUF2334"/>
    <property type="match status" value="1"/>
</dbReference>
<organism evidence="2 3">
    <name type="scientific">Halobacillus salinus</name>
    <dbReference type="NCBI Taxonomy" id="192814"/>
    <lineage>
        <taxon>Bacteria</taxon>
        <taxon>Bacillati</taxon>
        <taxon>Bacillota</taxon>
        <taxon>Bacilli</taxon>
        <taxon>Bacillales</taxon>
        <taxon>Bacillaceae</taxon>
        <taxon>Halobacillus</taxon>
    </lineage>
</organism>
<comment type="caution">
    <text evidence="2">The sequence shown here is derived from an EMBL/GenBank/DDBJ whole genome shotgun (WGS) entry which is preliminary data.</text>
</comment>
<keyword evidence="3" id="KW-1185">Reference proteome</keyword>
<evidence type="ECO:0000313" key="2">
    <source>
        <dbReference type="EMBL" id="TGB02472.1"/>
    </source>
</evidence>
<feature type="chain" id="PRO_5021375470" evidence="1">
    <location>
        <begin position="26"/>
        <end position="547"/>
    </location>
</feature>
<name>A0A4Z0H104_9BACI</name>
<protein>
    <submittedName>
        <fullName evidence="2">DUF2334 domain-containing protein</fullName>
    </submittedName>
</protein>
<gene>
    <name evidence="2" type="ORF">E4663_14140</name>
</gene>
<accession>A0A4Z0H104</accession>
<proteinExistence type="predicted"/>
<dbReference type="InterPro" id="IPR018763">
    <property type="entry name" value="DUF2334"/>
</dbReference>
<evidence type="ECO:0000256" key="1">
    <source>
        <dbReference type="SAM" id="SignalP"/>
    </source>
</evidence>
<keyword evidence="1" id="KW-0732">Signal</keyword>
<dbReference type="EMBL" id="SRJC01000003">
    <property type="protein sequence ID" value="TGB02472.1"/>
    <property type="molecule type" value="Genomic_DNA"/>
</dbReference>
<reference evidence="2 3" key="1">
    <citation type="journal article" date="2003" name="Int. J. Syst. Evol. Microbiol.">
        <title>Halobacillus salinus sp. nov., isolated from a salt lake on the coast of the East Sea in Korea.</title>
        <authorList>
            <person name="Yoon J.H."/>
            <person name="Kang K.H."/>
            <person name="Park Y.H."/>
        </authorList>
    </citation>
    <scope>NUCLEOTIDE SEQUENCE [LARGE SCALE GENOMIC DNA]</scope>
    <source>
        <strain evidence="2 3">HSL-3</strain>
    </source>
</reference>
<dbReference type="AlphaFoldDB" id="A0A4Z0H104"/>
<evidence type="ECO:0000313" key="3">
    <source>
        <dbReference type="Proteomes" id="UP000297982"/>
    </source>
</evidence>
<dbReference type="Proteomes" id="UP000297982">
    <property type="component" value="Unassembled WGS sequence"/>
</dbReference>
<sequence>MMRKRCCIAFICVLIFTICPIPLQADEADPEVLLLYSIDKEQQMKEVHRLDLLTGHFTNDISLYSVEDFLQSSEEIDTFDRVLYLRRAKGEPEQETIELLNRYEGPTYFIGKAMEAFKAGESLECIEEIIFDTIDDGEDSITLQSEKVVDYYEIPPSTNVMYSTHNGAVPLIFQQDTDFFAPISEIDEQLGAYIGETLFSFFNQKKGEAKISLRLEDIHPMYDPTKLKEVGDYLRKKEIPYMITVIPVYTNPKTGEELHLEDAPRLVRVLRKMQEQGASIVLHGYKHQYRKTVTGEGFEYWDVQNDRPLYQKPNEARLGPDDFATQEEYDDYVAQGHAFERNYIENTISNGVNELVEQGLYPLAFEAPHYAMSLSGYEVLSDYFSTYVGQVQTSNNTHISAFSPSYRSEAAMLDGMTLIPETLGYVREGDKKASKKISKNYQYFSRFSDSISGMFFHPYLGVDRLEKVVNELEKDHFLTWFNLKDEYNKVEINEFVIESNAGEIVTNKEEDEVLTSKVWWGIVPLLVGGIIFFTQSSKKPQDLDQAQ</sequence>
<feature type="signal peptide" evidence="1">
    <location>
        <begin position="1"/>
        <end position="25"/>
    </location>
</feature>